<keyword evidence="3" id="KW-1185">Reference proteome</keyword>
<protein>
    <recommendedName>
        <fullName evidence="4">Lipoprotein</fullName>
    </recommendedName>
</protein>
<dbReference type="AlphaFoldDB" id="A0AAW6UBI3"/>
<dbReference type="Proteomes" id="UP001431532">
    <property type="component" value="Unassembled WGS sequence"/>
</dbReference>
<feature type="signal peptide" evidence="1">
    <location>
        <begin position="1"/>
        <end position="19"/>
    </location>
</feature>
<evidence type="ECO:0000256" key="1">
    <source>
        <dbReference type="SAM" id="SignalP"/>
    </source>
</evidence>
<dbReference type="EMBL" id="JASCXW010000033">
    <property type="protein sequence ID" value="MDI6453543.1"/>
    <property type="molecule type" value="Genomic_DNA"/>
</dbReference>
<evidence type="ECO:0000313" key="3">
    <source>
        <dbReference type="Proteomes" id="UP001431532"/>
    </source>
</evidence>
<evidence type="ECO:0008006" key="4">
    <source>
        <dbReference type="Google" id="ProtNLM"/>
    </source>
</evidence>
<gene>
    <name evidence="2" type="ORF">QJ521_08185</name>
</gene>
<reference evidence="2" key="1">
    <citation type="submission" date="2023-05" db="EMBL/GenBank/DDBJ databases">
        <title>Mariniplasma microaerophilum sp. nov., a novel anaerobic mollicute isolated from terrestrial mud volcano, Taman Peninsula, Russia.</title>
        <authorList>
            <person name="Khomyakova M.A."/>
            <person name="Merkel A.Y."/>
            <person name="Slobodkin A.I."/>
        </authorList>
    </citation>
    <scope>NUCLEOTIDE SEQUENCE</scope>
    <source>
        <strain evidence="2">M4Ah</strain>
    </source>
</reference>
<organism evidence="2 3">
    <name type="scientific">Peloplasma aerotolerans</name>
    <dbReference type="NCBI Taxonomy" id="3044389"/>
    <lineage>
        <taxon>Bacteria</taxon>
        <taxon>Bacillati</taxon>
        <taxon>Mycoplasmatota</taxon>
        <taxon>Mollicutes</taxon>
        <taxon>Acholeplasmatales</taxon>
        <taxon>Acholeplasmataceae</taxon>
        <taxon>Peloplasma</taxon>
    </lineage>
</organism>
<dbReference type="PROSITE" id="PS51257">
    <property type="entry name" value="PROKAR_LIPOPROTEIN"/>
    <property type="match status" value="1"/>
</dbReference>
<evidence type="ECO:0000313" key="2">
    <source>
        <dbReference type="EMBL" id="MDI6453543.1"/>
    </source>
</evidence>
<accession>A0AAW6UBI3</accession>
<keyword evidence="1" id="KW-0732">Signal</keyword>
<name>A0AAW6UBI3_9MOLU</name>
<sequence length="123" mass="14669">MKKTLFLLIMVLSMTFASGCSKKITEENQFDYVYWSFVSYKEPTGIPNFYNIRYEGYVGPKYPYMTLKDVKIEINTITQSFSDTINERTDYQFYDKMQYSPYWYPINNEFIVNVTILSGRVKD</sequence>
<comment type="caution">
    <text evidence="2">The sequence shown here is derived from an EMBL/GenBank/DDBJ whole genome shotgun (WGS) entry which is preliminary data.</text>
</comment>
<feature type="chain" id="PRO_5043330774" description="Lipoprotein" evidence="1">
    <location>
        <begin position="20"/>
        <end position="123"/>
    </location>
</feature>
<dbReference type="RefSeq" id="WP_282839976.1">
    <property type="nucleotide sequence ID" value="NZ_JASCXW010000033.1"/>
</dbReference>
<proteinExistence type="predicted"/>